<dbReference type="Proteomes" id="UP000242351">
    <property type="component" value="Unassembled WGS sequence"/>
</dbReference>
<feature type="transmembrane region" description="Helical" evidence="1">
    <location>
        <begin position="52"/>
        <end position="74"/>
    </location>
</feature>
<protein>
    <recommendedName>
        <fullName evidence="4">DUF2798 domain-containing protein</fullName>
    </recommendedName>
</protein>
<keyword evidence="1" id="KW-1133">Transmembrane helix</keyword>
<reference evidence="2 3" key="2">
    <citation type="submission" date="2017-12" db="EMBL/GenBank/DDBJ databases">
        <title>Revising the taxonomy of the Acinetobacter lwoffii group: the description of Acinetobacter pseudolwoffii sp. nov. and emended description of Acinetobacter lwoffii.</title>
        <authorList>
            <person name="Nemec A."/>
        </authorList>
    </citation>
    <scope>NUCLEOTIDE SEQUENCE [LARGE SCALE GENOMIC DNA]</scope>
    <source>
        <strain evidence="2 3">ANC 5347</strain>
    </source>
</reference>
<feature type="transmembrane region" description="Helical" evidence="1">
    <location>
        <begin position="20"/>
        <end position="40"/>
    </location>
</feature>
<dbReference type="AlphaFoldDB" id="A0A2H9UI73"/>
<evidence type="ECO:0000313" key="2">
    <source>
        <dbReference type="EMBL" id="PJI31405.1"/>
    </source>
</evidence>
<dbReference type="EMBL" id="PGOZ01000026">
    <property type="protein sequence ID" value="PJI31405.1"/>
    <property type="molecule type" value="Genomic_DNA"/>
</dbReference>
<accession>A0A2H9UI73</accession>
<dbReference type="InterPro" id="IPR021529">
    <property type="entry name" value="DUF2798"/>
</dbReference>
<keyword evidence="1" id="KW-0812">Transmembrane</keyword>
<dbReference type="RefSeq" id="WP_100358153.1">
    <property type="nucleotide sequence ID" value="NZ_PGOZ01000026.1"/>
</dbReference>
<evidence type="ECO:0000256" key="1">
    <source>
        <dbReference type="SAM" id="Phobius"/>
    </source>
</evidence>
<name>A0A2H9UI73_9GAMM</name>
<reference evidence="2 3" key="1">
    <citation type="submission" date="2017-11" db="EMBL/GenBank/DDBJ databases">
        <authorList>
            <person name="Han C.G."/>
        </authorList>
    </citation>
    <scope>NUCLEOTIDE SEQUENCE [LARGE SCALE GENOMIC DNA]</scope>
    <source>
        <strain evidence="2 3">ANC 5347</strain>
    </source>
</reference>
<dbReference type="Pfam" id="PF11391">
    <property type="entry name" value="DUF2798"/>
    <property type="match status" value="1"/>
</dbReference>
<organism evidence="2 3">
    <name type="scientific">Acinetobacter pseudolwoffii</name>
    <dbReference type="NCBI Taxonomy" id="2053287"/>
    <lineage>
        <taxon>Bacteria</taxon>
        <taxon>Pseudomonadati</taxon>
        <taxon>Pseudomonadota</taxon>
        <taxon>Gammaproteobacteria</taxon>
        <taxon>Moraxellales</taxon>
        <taxon>Moraxellaceae</taxon>
        <taxon>Acinetobacter</taxon>
    </lineage>
</organism>
<gene>
    <name evidence="2" type="ORF">CU320_14235</name>
</gene>
<evidence type="ECO:0008006" key="4">
    <source>
        <dbReference type="Google" id="ProtNLM"/>
    </source>
</evidence>
<keyword evidence="1" id="KW-0472">Membrane</keyword>
<evidence type="ECO:0000313" key="3">
    <source>
        <dbReference type="Proteomes" id="UP000242351"/>
    </source>
</evidence>
<sequence>MKTPSLNAIPKIQAKHLSWLMPLFLSGLMSGSLAGFNLFINGQLLDGFISKWFVSWILSWLVAFPLILIFIPLVRRFLMLMVKFPKEPTK</sequence>
<proteinExistence type="predicted"/>
<comment type="caution">
    <text evidence="2">The sequence shown here is derived from an EMBL/GenBank/DDBJ whole genome shotgun (WGS) entry which is preliminary data.</text>
</comment>